<dbReference type="EnsemblBacteria" id="ABF90748">
    <property type="protein sequence ID" value="ABF90748"/>
    <property type="gene ID" value="MXAN_1408"/>
</dbReference>
<dbReference type="eggNOG" id="ENOG502Z8DS">
    <property type="taxonomic scope" value="Bacteria"/>
</dbReference>
<name>Q1DCF8_MYXXD</name>
<evidence type="ECO:0000313" key="2">
    <source>
        <dbReference type="Proteomes" id="UP000002402"/>
    </source>
</evidence>
<dbReference type="HOGENOM" id="CLU_945662_0_0_7"/>
<proteinExistence type="predicted"/>
<evidence type="ECO:0000313" key="1">
    <source>
        <dbReference type="EMBL" id="ABF90748.1"/>
    </source>
</evidence>
<gene>
    <name evidence="1" type="ordered locus">MXAN_1408</name>
</gene>
<dbReference type="Proteomes" id="UP000002402">
    <property type="component" value="Chromosome"/>
</dbReference>
<keyword evidence="2" id="KW-1185">Reference proteome</keyword>
<dbReference type="EMBL" id="CP000113">
    <property type="protein sequence ID" value="ABF90748.1"/>
    <property type="molecule type" value="Genomic_DNA"/>
</dbReference>
<dbReference type="KEGG" id="mxa:MXAN_1408"/>
<accession>Q1DCF8</accession>
<organism evidence="1 2">
    <name type="scientific">Myxococcus xanthus (strain DK1622)</name>
    <dbReference type="NCBI Taxonomy" id="246197"/>
    <lineage>
        <taxon>Bacteria</taxon>
        <taxon>Pseudomonadati</taxon>
        <taxon>Myxococcota</taxon>
        <taxon>Myxococcia</taxon>
        <taxon>Myxococcales</taxon>
        <taxon>Cystobacterineae</taxon>
        <taxon>Myxococcaceae</taxon>
        <taxon>Myxococcus</taxon>
    </lineage>
</organism>
<dbReference type="OrthoDB" id="8886973at2"/>
<dbReference type="AlphaFoldDB" id="Q1DCF8"/>
<sequence>MMRCVSPRAHFKVSVTSTFYTSRLYSTPRRLVPRRAGTPYAALEALNMKKFFGTVIVAATMLAGTEAAAANYTLWIHGRNGGTTQPGNYNDFSYWGSASVEAGVNKKAVNWDGRQRIGSQNYRIRDALDCFCTGDNWCYVAAHSAGNLQIGYALSMYGGSQREVKNASPSASGVCGNVSSGAKQTGWNIRWVNVASGAGGGSELADIGEWAMNEPLVSDLVTTTARAMYNHNTTRNVWFYMFAGAKGTLYSGVLPGQDDEAVSYHSTGGVSGSAGSSQCNPGDWFCGGTLNLGTAATSDGRAKWSYHTVELRDDREAYNHYAGGNWGGIIAPVRQDVVNYAY</sequence>
<reference evidence="1 2" key="1">
    <citation type="journal article" date="2006" name="Proc. Natl. Acad. Sci. U.S.A.">
        <title>Evolution of sensory complexity recorded in a myxobacterial genome.</title>
        <authorList>
            <person name="Goldman B.S."/>
            <person name="Nierman W.C."/>
            <person name="Kaiser D."/>
            <person name="Slater S.C."/>
            <person name="Durkin A.S."/>
            <person name="Eisen J.A."/>
            <person name="Ronning C.M."/>
            <person name="Barbazuk W.B."/>
            <person name="Blanchard M."/>
            <person name="Field C."/>
            <person name="Halling C."/>
            <person name="Hinkle G."/>
            <person name="Iartchuk O."/>
            <person name="Kim H.S."/>
            <person name="Mackenzie C."/>
            <person name="Madupu R."/>
            <person name="Miller N."/>
            <person name="Shvartsbeyn A."/>
            <person name="Sullivan S.A."/>
            <person name="Vaudin M."/>
            <person name="Wiegand R."/>
            <person name="Kaplan H.B."/>
        </authorList>
    </citation>
    <scope>NUCLEOTIDE SEQUENCE [LARGE SCALE GENOMIC DNA]</scope>
    <source>
        <strain evidence="2">DK1622</strain>
    </source>
</reference>
<protein>
    <submittedName>
        <fullName evidence="1">Uncharacterized protein</fullName>
    </submittedName>
</protein>
<dbReference type="STRING" id="246197.MXAN_1408"/>